<gene>
    <name evidence="3" type="ORF">BJX66DRAFT_185488</name>
</gene>
<organism evidence="3 4">
    <name type="scientific">Aspergillus keveii</name>
    <dbReference type="NCBI Taxonomy" id="714993"/>
    <lineage>
        <taxon>Eukaryota</taxon>
        <taxon>Fungi</taxon>
        <taxon>Dikarya</taxon>
        <taxon>Ascomycota</taxon>
        <taxon>Pezizomycotina</taxon>
        <taxon>Eurotiomycetes</taxon>
        <taxon>Eurotiomycetidae</taxon>
        <taxon>Eurotiales</taxon>
        <taxon>Aspergillaceae</taxon>
        <taxon>Aspergillus</taxon>
        <taxon>Aspergillus subgen. Nidulantes</taxon>
    </lineage>
</organism>
<keyword evidence="1" id="KW-0175">Coiled coil</keyword>
<evidence type="ECO:0000256" key="2">
    <source>
        <dbReference type="SAM" id="MobiDB-lite"/>
    </source>
</evidence>
<dbReference type="EMBL" id="JBFTWV010000004">
    <property type="protein sequence ID" value="KAL2800360.1"/>
    <property type="molecule type" value="Genomic_DNA"/>
</dbReference>
<keyword evidence="4" id="KW-1185">Reference proteome</keyword>
<proteinExistence type="predicted"/>
<protein>
    <submittedName>
        <fullName evidence="3">Uncharacterized protein</fullName>
    </submittedName>
</protein>
<reference evidence="3 4" key="1">
    <citation type="submission" date="2024-07" db="EMBL/GenBank/DDBJ databases">
        <title>Section-level genome sequencing and comparative genomics of Aspergillus sections Usti and Cavernicolus.</title>
        <authorList>
            <consortium name="Lawrence Berkeley National Laboratory"/>
            <person name="Nybo J.L."/>
            <person name="Vesth T.C."/>
            <person name="Theobald S."/>
            <person name="Frisvad J.C."/>
            <person name="Larsen T.O."/>
            <person name="Kjaerboelling I."/>
            <person name="Rothschild-Mancinelli K."/>
            <person name="Lyhne E.K."/>
            <person name="Kogle M.E."/>
            <person name="Barry K."/>
            <person name="Clum A."/>
            <person name="Na H."/>
            <person name="Ledsgaard L."/>
            <person name="Lin J."/>
            <person name="Lipzen A."/>
            <person name="Kuo A."/>
            <person name="Riley R."/>
            <person name="Mondo S."/>
            <person name="Labutti K."/>
            <person name="Haridas S."/>
            <person name="Pangalinan J."/>
            <person name="Salamov A.A."/>
            <person name="Simmons B.A."/>
            <person name="Magnuson J.K."/>
            <person name="Chen J."/>
            <person name="Drula E."/>
            <person name="Henrissat B."/>
            <person name="Wiebenga A."/>
            <person name="Lubbers R.J."/>
            <person name="Gomes A.C."/>
            <person name="Makela M.R."/>
            <person name="Stajich J."/>
            <person name="Grigoriev I.V."/>
            <person name="Mortensen U.H."/>
            <person name="De Vries R.P."/>
            <person name="Baker S.E."/>
            <person name="Andersen M.R."/>
        </authorList>
    </citation>
    <scope>NUCLEOTIDE SEQUENCE [LARGE SCALE GENOMIC DNA]</scope>
    <source>
        <strain evidence="3 4">CBS 209.92</strain>
    </source>
</reference>
<dbReference type="Gene3D" id="1.20.5.340">
    <property type="match status" value="1"/>
</dbReference>
<evidence type="ECO:0000313" key="3">
    <source>
        <dbReference type="EMBL" id="KAL2800360.1"/>
    </source>
</evidence>
<sequence>MSSTKSGHDKKARAVKLRNYIGSYQVDLNSWRRHSLDTLFDDVYSQQEAYKDELEWLEEDIEVAKKRKSKHETEYKARIADLEAKLAKQETKAKTSSAHVLELEAKLAAQEEQLNASESRVSELETTLRKQETKLHAAKTQILELEARAMSHQCSTSQSDTRTAKVDEKHQSTPASGSTFMAPDPPKLGDKAQLKFSNWKYLLQRKLAAVGESSDTATSSLDYVISQTTGEAQEQLVARLRSVVLKPITNANEALEFLDLLYNDPELETRDPRDFKPPDQPRDGYWAAFSDFVWNAVKYKIPEDEWGFKLHEYMLVQFGEDMIGDFSTYSTGPLKELAKAIYLNVLRQTDQDE</sequence>
<comment type="caution">
    <text evidence="3">The sequence shown here is derived from an EMBL/GenBank/DDBJ whole genome shotgun (WGS) entry which is preliminary data.</text>
</comment>
<evidence type="ECO:0000313" key="4">
    <source>
        <dbReference type="Proteomes" id="UP001610563"/>
    </source>
</evidence>
<feature type="coiled-coil region" evidence="1">
    <location>
        <begin position="47"/>
        <end position="148"/>
    </location>
</feature>
<dbReference type="SUPFAM" id="SSF57997">
    <property type="entry name" value="Tropomyosin"/>
    <property type="match status" value="1"/>
</dbReference>
<name>A0ABR4GMR0_9EURO</name>
<evidence type="ECO:0000256" key="1">
    <source>
        <dbReference type="SAM" id="Coils"/>
    </source>
</evidence>
<feature type="compositionally biased region" description="Polar residues" evidence="2">
    <location>
        <begin position="152"/>
        <end position="161"/>
    </location>
</feature>
<feature type="compositionally biased region" description="Basic and acidic residues" evidence="2">
    <location>
        <begin position="162"/>
        <end position="171"/>
    </location>
</feature>
<accession>A0ABR4GMR0</accession>
<dbReference type="Proteomes" id="UP001610563">
    <property type="component" value="Unassembled WGS sequence"/>
</dbReference>
<feature type="region of interest" description="Disordered" evidence="2">
    <location>
        <begin position="152"/>
        <end position="187"/>
    </location>
</feature>